<feature type="domain" description="HTH lysR-type" evidence="5">
    <location>
        <begin position="8"/>
        <end position="65"/>
    </location>
</feature>
<evidence type="ECO:0000256" key="3">
    <source>
        <dbReference type="ARBA" id="ARBA00023125"/>
    </source>
</evidence>
<evidence type="ECO:0000256" key="4">
    <source>
        <dbReference type="ARBA" id="ARBA00023163"/>
    </source>
</evidence>
<organism evidence="6 7">
    <name type="scientific">Caballeronia sordidicola</name>
    <name type="common">Burkholderia sordidicola</name>
    <dbReference type="NCBI Taxonomy" id="196367"/>
    <lineage>
        <taxon>Bacteria</taxon>
        <taxon>Pseudomonadati</taxon>
        <taxon>Pseudomonadota</taxon>
        <taxon>Betaproteobacteria</taxon>
        <taxon>Burkholderiales</taxon>
        <taxon>Burkholderiaceae</taxon>
        <taxon>Caballeronia</taxon>
    </lineage>
</organism>
<dbReference type="SUPFAM" id="SSF53850">
    <property type="entry name" value="Periplasmic binding protein-like II"/>
    <property type="match status" value="1"/>
</dbReference>
<dbReference type="PRINTS" id="PR00039">
    <property type="entry name" value="HTHLYSR"/>
</dbReference>
<dbReference type="InterPro" id="IPR036390">
    <property type="entry name" value="WH_DNA-bd_sf"/>
</dbReference>
<dbReference type="InterPro" id="IPR058163">
    <property type="entry name" value="LysR-type_TF_proteobact-type"/>
</dbReference>
<dbReference type="Pfam" id="PF03466">
    <property type="entry name" value="LysR_substrate"/>
    <property type="match status" value="1"/>
</dbReference>
<evidence type="ECO:0000256" key="1">
    <source>
        <dbReference type="ARBA" id="ARBA00009437"/>
    </source>
</evidence>
<name>A0A158GWF3_CABSO</name>
<evidence type="ECO:0000313" key="7">
    <source>
        <dbReference type="Proteomes" id="UP000054893"/>
    </source>
</evidence>
<dbReference type="GO" id="GO:0003700">
    <property type="term" value="F:DNA-binding transcription factor activity"/>
    <property type="evidence" value="ECO:0007669"/>
    <property type="project" value="InterPro"/>
</dbReference>
<sequence length="303" mass="33469">MNPRRLTPSMSLLIAFDAAARRLSFTEAASDLVLTQSAVSRQVQALEELLGVPLFRRANRKLTLTAIGSVYHREIDVALQRVRSASLQAIASQTGRGSLDLAALPTFASKWLMPRLSNFYEKHTGIQINLHSRIGHFDLERSGIDAVIGVSEAPWPGVVSYKICDETLLPIMSPAMAETLPIKEPADVFRHLLLRVAARPDAWGNWFEEQFLDNRSMNVGPQFELTSHLIEAVSSGLGIGLVPSFLIEGELRAGSVTLAIDRPLRTGRSYYLFLPAGEPPLPQSVVFRDWILAVAKEFFAKHG</sequence>
<dbReference type="SUPFAM" id="SSF46785">
    <property type="entry name" value="Winged helix' DNA-binding domain"/>
    <property type="match status" value="1"/>
</dbReference>
<dbReference type="Proteomes" id="UP000054893">
    <property type="component" value="Unassembled WGS sequence"/>
</dbReference>
<dbReference type="GO" id="GO:0043565">
    <property type="term" value="F:sequence-specific DNA binding"/>
    <property type="evidence" value="ECO:0007669"/>
    <property type="project" value="TreeGrafter"/>
</dbReference>
<protein>
    <submittedName>
        <fullName evidence="6">LysR family transcriptional regulator</fullName>
    </submittedName>
</protein>
<gene>
    <name evidence="6" type="ORF">AWB64_03635</name>
</gene>
<evidence type="ECO:0000259" key="5">
    <source>
        <dbReference type="PROSITE" id="PS50931"/>
    </source>
</evidence>
<dbReference type="RefSeq" id="WP_060856778.1">
    <property type="nucleotide sequence ID" value="NZ_FCOC02000011.1"/>
</dbReference>
<dbReference type="InterPro" id="IPR000847">
    <property type="entry name" value="LysR_HTH_N"/>
</dbReference>
<dbReference type="OrthoDB" id="9178397at2"/>
<evidence type="ECO:0000313" key="6">
    <source>
        <dbReference type="EMBL" id="SAL36177.1"/>
    </source>
</evidence>
<dbReference type="EMBL" id="FCOC02000011">
    <property type="protein sequence ID" value="SAL36177.1"/>
    <property type="molecule type" value="Genomic_DNA"/>
</dbReference>
<comment type="similarity">
    <text evidence="1">Belongs to the LysR transcriptional regulatory family.</text>
</comment>
<dbReference type="Gene3D" id="1.10.10.10">
    <property type="entry name" value="Winged helix-like DNA-binding domain superfamily/Winged helix DNA-binding domain"/>
    <property type="match status" value="1"/>
</dbReference>
<dbReference type="PANTHER" id="PTHR30537">
    <property type="entry name" value="HTH-TYPE TRANSCRIPTIONAL REGULATOR"/>
    <property type="match status" value="1"/>
</dbReference>
<proteinExistence type="inferred from homology"/>
<dbReference type="InterPro" id="IPR036388">
    <property type="entry name" value="WH-like_DNA-bd_sf"/>
</dbReference>
<dbReference type="PROSITE" id="PS50931">
    <property type="entry name" value="HTH_LYSR"/>
    <property type="match status" value="1"/>
</dbReference>
<keyword evidence="4" id="KW-0804">Transcription</keyword>
<keyword evidence="3" id="KW-0238">DNA-binding</keyword>
<dbReference type="Gene3D" id="3.40.190.10">
    <property type="entry name" value="Periplasmic binding protein-like II"/>
    <property type="match status" value="2"/>
</dbReference>
<dbReference type="AlphaFoldDB" id="A0A158GWF3"/>
<dbReference type="InterPro" id="IPR005119">
    <property type="entry name" value="LysR_subst-bd"/>
</dbReference>
<accession>A0A158GWF3</accession>
<reference evidence="6 7" key="1">
    <citation type="submission" date="2016-01" db="EMBL/GenBank/DDBJ databases">
        <authorList>
            <person name="Oliw E.H."/>
        </authorList>
    </citation>
    <scope>NUCLEOTIDE SEQUENCE [LARGE SCALE GENOMIC DNA]</scope>
    <source>
        <strain evidence="6">LMG 22029</strain>
    </source>
</reference>
<dbReference type="Pfam" id="PF00126">
    <property type="entry name" value="HTH_1"/>
    <property type="match status" value="1"/>
</dbReference>
<dbReference type="PANTHER" id="PTHR30537:SF26">
    <property type="entry name" value="GLYCINE CLEAVAGE SYSTEM TRANSCRIPTIONAL ACTIVATOR"/>
    <property type="match status" value="1"/>
</dbReference>
<keyword evidence="2" id="KW-0805">Transcription regulation</keyword>
<evidence type="ECO:0000256" key="2">
    <source>
        <dbReference type="ARBA" id="ARBA00023015"/>
    </source>
</evidence>
<dbReference type="GO" id="GO:0006351">
    <property type="term" value="P:DNA-templated transcription"/>
    <property type="evidence" value="ECO:0007669"/>
    <property type="project" value="TreeGrafter"/>
</dbReference>